<dbReference type="Proteomes" id="UP001159428">
    <property type="component" value="Unassembled WGS sequence"/>
</dbReference>
<dbReference type="EMBL" id="CALNXJ010000017">
    <property type="protein sequence ID" value="CAH3119287.1"/>
    <property type="molecule type" value="Genomic_DNA"/>
</dbReference>
<dbReference type="PANTHER" id="PTHR12526">
    <property type="entry name" value="GLYCOSYLTRANSFERASE"/>
    <property type="match status" value="1"/>
</dbReference>
<dbReference type="CDD" id="cd03801">
    <property type="entry name" value="GT4_PimA-like"/>
    <property type="match status" value="1"/>
</dbReference>
<dbReference type="Gene3D" id="3.40.50.2000">
    <property type="entry name" value="Glycogen Phosphorylase B"/>
    <property type="match status" value="1"/>
</dbReference>
<sequence length="168" mass="18288">LTPGIFSELSSLKLSIVEGKRFNVLLFGRGDSEDFELKGFDIAAKAVAQLNDTSYQLVFVGAPSGNEKQVAEKLLEYGLRKNQLIVKPFLENRKDLATLLSTADLAIIPSRSEGFGLTALEVLSAGRPFLVTQTSGFGEALQDALPQSITWIVDSEEPEKWAEAIKSV</sequence>
<proteinExistence type="predicted"/>
<reference evidence="1 2" key="1">
    <citation type="submission" date="2022-05" db="EMBL/GenBank/DDBJ databases">
        <authorList>
            <consortium name="Genoscope - CEA"/>
            <person name="William W."/>
        </authorList>
    </citation>
    <scope>NUCLEOTIDE SEQUENCE [LARGE SCALE GENOMIC DNA]</scope>
</reference>
<protein>
    <recommendedName>
        <fullName evidence="3">Glycosyltransferase</fullName>
    </recommendedName>
</protein>
<evidence type="ECO:0000313" key="2">
    <source>
        <dbReference type="Proteomes" id="UP001159428"/>
    </source>
</evidence>
<dbReference type="SUPFAM" id="SSF53756">
    <property type="entry name" value="UDP-Glycosyltransferase/glycogen phosphorylase"/>
    <property type="match status" value="1"/>
</dbReference>
<accession>A0AAU9WMU0</accession>
<evidence type="ECO:0000313" key="1">
    <source>
        <dbReference type="EMBL" id="CAH3119287.1"/>
    </source>
</evidence>
<dbReference type="AlphaFoldDB" id="A0AAU9WMU0"/>
<gene>
    <name evidence="1" type="ORF">PMEA_00008226</name>
</gene>
<feature type="non-terminal residue" evidence="1">
    <location>
        <position position="1"/>
    </location>
</feature>
<dbReference type="Pfam" id="PF20706">
    <property type="entry name" value="GT4-conflict"/>
    <property type="match status" value="1"/>
</dbReference>
<keyword evidence="2" id="KW-1185">Reference proteome</keyword>
<name>A0AAU9WMU0_9CNID</name>
<comment type="caution">
    <text evidence="1">The sequence shown here is derived from an EMBL/GenBank/DDBJ whole genome shotgun (WGS) entry which is preliminary data.</text>
</comment>
<evidence type="ECO:0008006" key="3">
    <source>
        <dbReference type="Google" id="ProtNLM"/>
    </source>
</evidence>
<organism evidence="1 2">
    <name type="scientific">Pocillopora meandrina</name>
    <dbReference type="NCBI Taxonomy" id="46732"/>
    <lineage>
        <taxon>Eukaryota</taxon>
        <taxon>Metazoa</taxon>
        <taxon>Cnidaria</taxon>
        <taxon>Anthozoa</taxon>
        <taxon>Hexacorallia</taxon>
        <taxon>Scleractinia</taxon>
        <taxon>Astrocoeniina</taxon>
        <taxon>Pocilloporidae</taxon>
        <taxon>Pocillopora</taxon>
    </lineage>
</organism>